<dbReference type="InterPro" id="IPR017949">
    <property type="entry name" value="Thaumatin_CS"/>
</dbReference>
<dbReference type="PROSITE" id="PS00316">
    <property type="entry name" value="THAUMATIN_1"/>
    <property type="match status" value="1"/>
</dbReference>
<comment type="caution">
    <text evidence="3">The sequence shown here is derived from an EMBL/GenBank/DDBJ whole genome shotgun (WGS) entry which is preliminary data.</text>
</comment>
<reference evidence="3 4" key="1">
    <citation type="journal article" date="2020" name="Nat. Food">
        <title>A phased Vanilla planifolia genome enables genetic improvement of flavour and production.</title>
        <authorList>
            <person name="Hasing T."/>
            <person name="Tang H."/>
            <person name="Brym M."/>
            <person name="Khazi F."/>
            <person name="Huang T."/>
            <person name="Chambers A.H."/>
        </authorList>
    </citation>
    <scope>NUCLEOTIDE SEQUENCE [LARGE SCALE GENOMIC DNA]</scope>
    <source>
        <tissue evidence="3">Leaf</tissue>
    </source>
</reference>
<dbReference type="SUPFAM" id="SSF49870">
    <property type="entry name" value="Osmotin, thaumatin-like protein"/>
    <property type="match status" value="1"/>
</dbReference>
<evidence type="ECO:0000313" key="4">
    <source>
        <dbReference type="Proteomes" id="UP000636800"/>
    </source>
</evidence>
<dbReference type="PROSITE" id="PS51257">
    <property type="entry name" value="PROKAR_LIPOPROTEIN"/>
    <property type="match status" value="1"/>
</dbReference>
<dbReference type="FunFam" id="2.60.110.10:FF:000001">
    <property type="entry name" value="THAUMATIN-LIKE PROTEIN 1"/>
    <property type="match status" value="1"/>
</dbReference>
<organism evidence="3 4">
    <name type="scientific">Vanilla planifolia</name>
    <name type="common">Vanilla</name>
    <dbReference type="NCBI Taxonomy" id="51239"/>
    <lineage>
        <taxon>Eukaryota</taxon>
        <taxon>Viridiplantae</taxon>
        <taxon>Streptophyta</taxon>
        <taxon>Embryophyta</taxon>
        <taxon>Tracheophyta</taxon>
        <taxon>Spermatophyta</taxon>
        <taxon>Magnoliopsida</taxon>
        <taxon>Liliopsida</taxon>
        <taxon>Asparagales</taxon>
        <taxon>Orchidaceae</taxon>
        <taxon>Vanilloideae</taxon>
        <taxon>Vanilleae</taxon>
        <taxon>Vanilla</taxon>
    </lineage>
</organism>
<gene>
    <name evidence="3" type="ORF">HPP92_017387</name>
</gene>
<accession>A0A835QKS7</accession>
<dbReference type="Proteomes" id="UP000636800">
    <property type="component" value="Unassembled WGS sequence"/>
</dbReference>
<sequence length="312" mass="33163">MEFPRRTLFLVVSLLLLPASFASCIFTILNNCPYTVWPGTLAGAGTLELASTGFRLDPGRTARLAAPPGWSGRLWGRTGCEFDSKGDGVCVTGDCGGKMQCAGAGAAPPATLFEITLGDGQQPDFYDVSLVDGYNLPLAAAPRVPIGTCNATGCLTDLNSDCPKVLQVLDGNGDGVVACRSACEAFGLDEYCCSGEFANPSSCKPSYYSGVFKKACPKAYSYAFDDGTSTFTCKARDYTIVFCPAFNRWRRSHGFSSAQPTQGDNGEAPHPHPVDQGEPPYEIPDEGEEPSSASMLSSRLILITFFFATLLV</sequence>
<dbReference type="PRINTS" id="PR00347">
    <property type="entry name" value="THAUMATIN"/>
</dbReference>
<dbReference type="CDD" id="cd09218">
    <property type="entry name" value="TLP-PA"/>
    <property type="match status" value="1"/>
</dbReference>
<protein>
    <recommendedName>
        <fullName evidence="5">Thaumatin-like protein</fullName>
    </recommendedName>
</protein>
<evidence type="ECO:0008006" key="5">
    <source>
        <dbReference type="Google" id="ProtNLM"/>
    </source>
</evidence>
<feature type="region of interest" description="Disordered" evidence="1">
    <location>
        <begin position="254"/>
        <end position="291"/>
    </location>
</feature>
<dbReference type="SMART" id="SM00205">
    <property type="entry name" value="THN"/>
    <property type="match status" value="1"/>
</dbReference>
<keyword evidence="2" id="KW-0732">Signal</keyword>
<feature type="chain" id="PRO_5032276992" description="Thaumatin-like protein" evidence="2">
    <location>
        <begin position="23"/>
        <end position="312"/>
    </location>
</feature>
<evidence type="ECO:0000313" key="3">
    <source>
        <dbReference type="EMBL" id="KAG0470687.1"/>
    </source>
</evidence>
<feature type="compositionally biased region" description="Polar residues" evidence="1">
    <location>
        <begin position="254"/>
        <end position="264"/>
    </location>
</feature>
<dbReference type="EMBL" id="JADCNL010000008">
    <property type="protein sequence ID" value="KAG0470687.1"/>
    <property type="molecule type" value="Genomic_DNA"/>
</dbReference>
<evidence type="ECO:0000256" key="1">
    <source>
        <dbReference type="SAM" id="MobiDB-lite"/>
    </source>
</evidence>
<dbReference type="InterPro" id="IPR001938">
    <property type="entry name" value="Thaumatin"/>
</dbReference>
<name>A0A835QKS7_VANPL</name>
<dbReference type="AlphaFoldDB" id="A0A835QKS7"/>
<dbReference type="InterPro" id="IPR037176">
    <property type="entry name" value="Osmotin/thaumatin-like_sf"/>
</dbReference>
<dbReference type="Gene3D" id="2.60.110.10">
    <property type="entry name" value="Thaumatin"/>
    <property type="match status" value="1"/>
</dbReference>
<proteinExistence type="predicted"/>
<dbReference type="Pfam" id="PF00314">
    <property type="entry name" value="Thaumatin"/>
    <property type="match status" value="1"/>
</dbReference>
<evidence type="ECO:0000256" key="2">
    <source>
        <dbReference type="SAM" id="SignalP"/>
    </source>
</evidence>
<feature type="signal peptide" evidence="2">
    <location>
        <begin position="1"/>
        <end position="22"/>
    </location>
</feature>
<keyword evidence="4" id="KW-1185">Reference proteome</keyword>
<dbReference type="PROSITE" id="PS51367">
    <property type="entry name" value="THAUMATIN_2"/>
    <property type="match status" value="1"/>
</dbReference>
<dbReference type="PANTHER" id="PTHR31048">
    <property type="entry name" value="OS03G0233200 PROTEIN"/>
    <property type="match status" value="1"/>
</dbReference>